<keyword evidence="2" id="KW-0813">Transport</keyword>
<dbReference type="Gene3D" id="1.20.1250.20">
    <property type="entry name" value="MFS general substrate transporter like domains"/>
    <property type="match status" value="2"/>
</dbReference>
<dbReference type="PANTHER" id="PTHR43791">
    <property type="entry name" value="PERMEASE-RELATED"/>
    <property type="match status" value="1"/>
</dbReference>
<name>A0A060THH1_BLAAD</name>
<feature type="transmembrane region" description="Helical" evidence="6">
    <location>
        <begin position="191"/>
        <end position="214"/>
    </location>
</feature>
<dbReference type="Pfam" id="PF07690">
    <property type="entry name" value="MFS_1"/>
    <property type="match status" value="1"/>
</dbReference>
<reference evidence="8" key="2">
    <citation type="submission" date="2014-06" db="EMBL/GenBank/DDBJ databases">
        <title>The complete genome of Blastobotrys (Arxula) adeninivorans LS3 - a yeast of biotechnological interest.</title>
        <authorList>
            <person name="Kunze G."/>
            <person name="Gaillardin C."/>
            <person name="Czernicka M."/>
            <person name="Durrens P."/>
            <person name="Martin T."/>
            <person name="Boer E."/>
            <person name="Gabaldon T."/>
            <person name="Cruz J."/>
            <person name="Talla E."/>
            <person name="Marck C."/>
            <person name="Goffeau A."/>
            <person name="Barbe V."/>
            <person name="Baret P."/>
            <person name="Baronian K."/>
            <person name="Beier S."/>
            <person name="Bleykasten C."/>
            <person name="Bode R."/>
            <person name="Casaregola S."/>
            <person name="Despons L."/>
            <person name="Fairhead C."/>
            <person name="Giersberg M."/>
            <person name="Gierski P."/>
            <person name="Hahnel U."/>
            <person name="Hartmann A."/>
            <person name="Jankowska D."/>
            <person name="Jubin C."/>
            <person name="Jung P."/>
            <person name="Lafontaine I."/>
            <person name="Leh-Louis V."/>
            <person name="Lemaire M."/>
            <person name="Marcet-Houben M."/>
            <person name="Mascher M."/>
            <person name="Morel G."/>
            <person name="Richard G.-F."/>
            <person name="Riechen J."/>
            <person name="Sacerdot C."/>
            <person name="Sarkar A."/>
            <person name="Savel G."/>
            <person name="Schacherer J."/>
            <person name="Sherman D."/>
            <person name="Straub M.-L."/>
            <person name="Stein N."/>
            <person name="Thierry A."/>
            <person name="Trautwein-Schult A."/>
            <person name="Westhof E."/>
            <person name="Worch S."/>
            <person name="Dujon B."/>
            <person name="Souciet J.-L."/>
            <person name="Wincker P."/>
            <person name="Scholz U."/>
            <person name="Neuveglise N."/>
        </authorList>
    </citation>
    <scope>NUCLEOTIDE SEQUENCE</scope>
    <source>
        <strain evidence="8">LS3</strain>
    </source>
</reference>
<evidence type="ECO:0000256" key="5">
    <source>
        <dbReference type="ARBA" id="ARBA00023136"/>
    </source>
</evidence>
<comment type="subcellular location">
    <subcellularLocation>
        <location evidence="1">Membrane</location>
        <topology evidence="1">Multi-pass membrane protein</topology>
    </subcellularLocation>
</comment>
<evidence type="ECO:0000256" key="1">
    <source>
        <dbReference type="ARBA" id="ARBA00004141"/>
    </source>
</evidence>
<dbReference type="AlphaFoldDB" id="A0A060THH1"/>
<feature type="transmembrane region" description="Helical" evidence="6">
    <location>
        <begin position="417"/>
        <end position="444"/>
    </location>
</feature>
<feature type="transmembrane region" description="Helical" evidence="6">
    <location>
        <begin position="162"/>
        <end position="185"/>
    </location>
</feature>
<feature type="transmembrane region" description="Helical" evidence="6">
    <location>
        <begin position="389"/>
        <end position="411"/>
    </location>
</feature>
<evidence type="ECO:0000256" key="3">
    <source>
        <dbReference type="ARBA" id="ARBA00022692"/>
    </source>
</evidence>
<dbReference type="SUPFAM" id="SSF103473">
    <property type="entry name" value="MFS general substrate transporter"/>
    <property type="match status" value="1"/>
</dbReference>
<keyword evidence="3 6" id="KW-0812">Transmembrane</keyword>
<feature type="transmembrane region" description="Helical" evidence="6">
    <location>
        <begin position="327"/>
        <end position="348"/>
    </location>
</feature>
<accession>A0A060THH1</accession>
<dbReference type="EMBL" id="HG937694">
    <property type="protein sequence ID" value="CDP38272.1"/>
    <property type="molecule type" value="Genomic_DNA"/>
</dbReference>
<dbReference type="GO" id="GO:0016020">
    <property type="term" value="C:membrane"/>
    <property type="evidence" value="ECO:0007669"/>
    <property type="project" value="UniProtKB-SubCell"/>
</dbReference>
<dbReference type="InterPro" id="IPR011701">
    <property type="entry name" value="MFS"/>
</dbReference>
<feature type="domain" description="Major facilitator superfamily (MFS) profile" evidence="7">
    <location>
        <begin position="35"/>
        <end position="447"/>
    </location>
</feature>
<evidence type="ECO:0000256" key="2">
    <source>
        <dbReference type="ARBA" id="ARBA00022448"/>
    </source>
</evidence>
<dbReference type="GO" id="GO:0022857">
    <property type="term" value="F:transmembrane transporter activity"/>
    <property type="evidence" value="ECO:0007669"/>
    <property type="project" value="InterPro"/>
</dbReference>
<feature type="transmembrane region" description="Helical" evidence="6">
    <location>
        <begin position="256"/>
        <end position="279"/>
    </location>
</feature>
<evidence type="ECO:0000259" key="7">
    <source>
        <dbReference type="PROSITE" id="PS50850"/>
    </source>
</evidence>
<evidence type="ECO:0000256" key="4">
    <source>
        <dbReference type="ARBA" id="ARBA00022989"/>
    </source>
</evidence>
<protein>
    <submittedName>
        <fullName evidence="8">ARAD1D30976p</fullName>
    </submittedName>
</protein>
<reference evidence="8" key="1">
    <citation type="submission" date="2014-02" db="EMBL/GenBank/DDBJ databases">
        <authorList>
            <person name="Genoscope - CEA"/>
        </authorList>
    </citation>
    <scope>NUCLEOTIDE SEQUENCE</scope>
    <source>
        <strain evidence="8">LS3</strain>
    </source>
</reference>
<dbReference type="InterPro" id="IPR020846">
    <property type="entry name" value="MFS_dom"/>
</dbReference>
<evidence type="ECO:0000256" key="6">
    <source>
        <dbReference type="SAM" id="Phobius"/>
    </source>
</evidence>
<feature type="transmembrane region" description="Helical" evidence="6">
    <location>
        <begin position="74"/>
        <end position="94"/>
    </location>
</feature>
<evidence type="ECO:0000313" key="8">
    <source>
        <dbReference type="EMBL" id="CDP38272.1"/>
    </source>
</evidence>
<feature type="transmembrane region" description="Helical" evidence="6">
    <location>
        <begin position="31"/>
        <end position="48"/>
    </location>
</feature>
<dbReference type="PANTHER" id="PTHR43791:SF50">
    <property type="entry name" value="TRANSPORTER, PUTATIVE (AFU_ORTHOLOGUE AFUA_2G00840)-RELATED"/>
    <property type="match status" value="1"/>
</dbReference>
<feature type="transmembrane region" description="Helical" evidence="6">
    <location>
        <begin position="131"/>
        <end position="150"/>
    </location>
</feature>
<dbReference type="InterPro" id="IPR036259">
    <property type="entry name" value="MFS_trans_sf"/>
</dbReference>
<keyword evidence="5 6" id="KW-0472">Membrane</keyword>
<dbReference type="PhylomeDB" id="A0A060THH1"/>
<organism evidence="8">
    <name type="scientific">Blastobotrys adeninivorans</name>
    <name type="common">Yeast</name>
    <name type="synonym">Arxula adeninivorans</name>
    <dbReference type="NCBI Taxonomy" id="409370"/>
    <lineage>
        <taxon>Eukaryota</taxon>
        <taxon>Fungi</taxon>
        <taxon>Dikarya</taxon>
        <taxon>Ascomycota</taxon>
        <taxon>Saccharomycotina</taxon>
        <taxon>Dipodascomycetes</taxon>
        <taxon>Dipodascales</taxon>
        <taxon>Trichomonascaceae</taxon>
        <taxon>Blastobotrys</taxon>
    </lineage>
</organism>
<feature type="transmembrane region" description="Helical" evidence="6">
    <location>
        <begin position="299"/>
        <end position="318"/>
    </location>
</feature>
<feature type="transmembrane region" description="Helical" evidence="6">
    <location>
        <begin position="354"/>
        <end position="377"/>
    </location>
</feature>
<dbReference type="FunFam" id="1.20.1250.20:FF:000188">
    <property type="entry name" value="MFS general substrate transporter"/>
    <property type="match status" value="1"/>
</dbReference>
<gene>
    <name evidence="8" type="ORF">GNLVRS02_ARAD1D30976g</name>
</gene>
<dbReference type="FunFam" id="1.20.1250.20:FF:000013">
    <property type="entry name" value="MFS general substrate transporter"/>
    <property type="match status" value="1"/>
</dbReference>
<sequence>MDKEEAVKEVECFDDARIYDRKAERALCRKLDFRILPFIAVMYLFNALDKGNISNAKTDGIEDDLNMDPSQWNLMLSIFYIPFVVCAFPITFIIKKFNAANVIPILMFGFGSLSLICAAVTNFGGLMTVRWFLGMAESAFFPGIIFYLSTFYRRAELARRLAIFYAAANMANAFSGLLAFGVFQINGALHGWQYLFLIEGAATNIAAMIAWWYLPRSPQQAKFFNDDEKALAFHRIQTDSTAVVGESVSVREACKVFAHPVTIGWLIISICVGVPINSINNWFPQIIQELGKGTVMTNLYTVAPNVFGAVCLLILAFASDFHQVRSLYVIISFVVSIIGFAVFSALDVQKNSGVAYFTCFLMTAGGSASSVILATWYNNNTPGETRRAVLSAVGVPLANAAGLISTNIFLPQDAPKYITALGITAGFGGLGVILTAVLALYMIYDNKRRNKEQGVNWTFRDVSTATMGDGPANPHYRWML</sequence>
<keyword evidence="4 6" id="KW-1133">Transmembrane helix</keyword>
<dbReference type="PROSITE" id="PS50850">
    <property type="entry name" value="MFS"/>
    <property type="match status" value="1"/>
</dbReference>
<feature type="transmembrane region" description="Helical" evidence="6">
    <location>
        <begin position="106"/>
        <end position="125"/>
    </location>
</feature>
<proteinExistence type="predicted"/>